<keyword evidence="6" id="KW-1185">Reference proteome</keyword>
<dbReference type="InterPro" id="IPR051911">
    <property type="entry name" value="SDR_oxidoreductase"/>
</dbReference>
<dbReference type="Pfam" id="PF00106">
    <property type="entry name" value="adh_short"/>
    <property type="match status" value="1"/>
</dbReference>
<gene>
    <name evidence="5" type="ORF">MICPUCDRAFT_54240</name>
</gene>
<keyword evidence="4" id="KW-0812">Transmembrane</keyword>
<dbReference type="OrthoDB" id="294295at2759"/>
<evidence type="ECO:0000313" key="6">
    <source>
        <dbReference type="Proteomes" id="UP000001876"/>
    </source>
</evidence>
<dbReference type="STRING" id="564608.C1N8U2"/>
<evidence type="ECO:0000256" key="3">
    <source>
        <dbReference type="SAM" id="MobiDB-lite"/>
    </source>
</evidence>
<comment type="similarity">
    <text evidence="1">Belongs to the short-chain dehydrogenases/reductases (SDR) family.</text>
</comment>
<dbReference type="GeneID" id="9689951"/>
<dbReference type="InterPro" id="IPR002347">
    <property type="entry name" value="SDR_fam"/>
</dbReference>
<reference evidence="5 6" key="1">
    <citation type="journal article" date="2009" name="Science">
        <title>Green evolution and dynamic adaptations revealed by genomes of the marine picoeukaryotes Micromonas.</title>
        <authorList>
            <person name="Worden A.Z."/>
            <person name="Lee J.H."/>
            <person name="Mock T."/>
            <person name="Rouze P."/>
            <person name="Simmons M.P."/>
            <person name="Aerts A.L."/>
            <person name="Allen A.E."/>
            <person name="Cuvelier M.L."/>
            <person name="Derelle E."/>
            <person name="Everett M.V."/>
            <person name="Foulon E."/>
            <person name="Grimwood J."/>
            <person name="Gundlach H."/>
            <person name="Henrissat B."/>
            <person name="Napoli C."/>
            <person name="McDonald S.M."/>
            <person name="Parker M.S."/>
            <person name="Rombauts S."/>
            <person name="Salamov A."/>
            <person name="Von Dassow P."/>
            <person name="Badger J.H."/>
            <person name="Coutinho P.M."/>
            <person name="Demir E."/>
            <person name="Dubchak I."/>
            <person name="Gentemann C."/>
            <person name="Eikrem W."/>
            <person name="Gready J.E."/>
            <person name="John U."/>
            <person name="Lanier W."/>
            <person name="Lindquist E.A."/>
            <person name="Lucas S."/>
            <person name="Mayer K.F."/>
            <person name="Moreau H."/>
            <person name="Not F."/>
            <person name="Otillar R."/>
            <person name="Panaud O."/>
            <person name="Pangilinan J."/>
            <person name="Paulsen I."/>
            <person name="Piegu B."/>
            <person name="Poliakov A."/>
            <person name="Robbens S."/>
            <person name="Schmutz J."/>
            <person name="Toulza E."/>
            <person name="Wyss T."/>
            <person name="Zelensky A."/>
            <person name="Zhou K."/>
            <person name="Armbrust E.V."/>
            <person name="Bhattacharya D."/>
            <person name="Goodenough U.W."/>
            <person name="Van de Peer Y."/>
            <person name="Grigoriev I.V."/>
        </authorList>
    </citation>
    <scope>NUCLEOTIDE SEQUENCE [LARGE SCALE GENOMIC DNA]</scope>
    <source>
        <strain evidence="5 6">CCMP1545</strain>
    </source>
</reference>
<dbReference type="PANTHER" id="PTHR43976:SF16">
    <property type="entry name" value="SHORT-CHAIN DEHYDROGENASE_REDUCTASE FAMILY PROTEIN"/>
    <property type="match status" value="1"/>
</dbReference>
<feature type="transmembrane region" description="Helical" evidence="4">
    <location>
        <begin position="37"/>
        <end position="56"/>
    </location>
</feature>
<protein>
    <submittedName>
        <fullName evidence="5">Predicted protein</fullName>
    </submittedName>
</protein>
<evidence type="ECO:0000313" key="5">
    <source>
        <dbReference type="EMBL" id="EEH51415.1"/>
    </source>
</evidence>
<proteinExistence type="inferred from homology"/>
<accession>C1N8U2</accession>
<dbReference type="Proteomes" id="UP000001876">
    <property type="component" value="Unassembled WGS sequence"/>
</dbReference>
<evidence type="ECO:0000256" key="1">
    <source>
        <dbReference type="ARBA" id="ARBA00006484"/>
    </source>
</evidence>
<evidence type="ECO:0000256" key="4">
    <source>
        <dbReference type="SAM" id="Phobius"/>
    </source>
</evidence>
<dbReference type="PANTHER" id="PTHR43976">
    <property type="entry name" value="SHORT CHAIN DEHYDROGENASE"/>
    <property type="match status" value="1"/>
</dbReference>
<organism evidence="6">
    <name type="scientific">Micromonas pusilla (strain CCMP1545)</name>
    <name type="common">Picoplanktonic green alga</name>
    <dbReference type="NCBI Taxonomy" id="564608"/>
    <lineage>
        <taxon>Eukaryota</taxon>
        <taxon>Viridiplantae</taxon>
        <taxon>Chlorophyta</taxon>
        <taxon>Mamiellophyceae</taxon>
        <taxon>Mamiellales</taxon>
        <taxon>Mamiellaceae</taxon>
        <taxon>Micromonas</taxon>
    </lineage>
</organism>
<dbReference type="RefSeq" id="XP_003064510.1">
    <property type="nucleotide sequence ID" value="XM_003064464.1"/>
</dbReference>
<evidence type="ECO:0000256" key="2">
    <source>
        <dbReference type="ARBA" id="ARBA00023002"/>
    </source>
</evidence>
<dbReference type="InterPro" id="IPR036291">
    <property type="entry name" value="NAD(P)-bd_dom_sf"/>
</dbReference>
<keyword evidence="4" id="KW-0472">Membrane</keyword>
<dbReference type="SUPFAM" id="SSF51735">
    <property type="entry name" value="NAD(P)-binding Rossmann-fold domains"/>
    <property type="match status" value="1"/>
</dbReference>
<dbReference type="GO" id="GO:0016491">
    <property type="term" value="F:oxidoreductase activity"/>
    <property type="evidence" value="ECO:0007669"/>
    <property type="project" value="UniProtKB-KW"/>
</dbReference>
<feature type="compositionally biased region" description="Basic and acidic residues" evidence="3">
    <location>
        <begin position="123"/>
        <end position="134"/>
    </location>
</feature>
<dbReference type="AlphaFoldDB" id="C1N8U2"/>
<dbReference type="Gene3D" id="3.40.50.720">
    <property type="entry name" value="NAD(P)-binding Rossmann-like Domain"/>
    <property type="match status" value="1"/>
</dbReference>
<dbReference type="PRINTS" id="PR00081">
    <property type="entry name" value="GDHRDH"/>
</dbReference>
<dbReference type="KEGG" id="mpp:MICPUCDRAFT_54240"/>
<keyword evidence="4" id="KW-1133">Transmembrane helix</keyword>
<name>C1N8U2_MICPC</name>
<keyword evidence="2" id="KW-0560">Oxidoreductase</keyword>
<feature type="region of interest" description="Disordered" evidence="3">
    <location>
        <begin position="103"/>
        <end position="134"/>
    </location>
</feature>
<dbReference type="EMBL" id="GG663751">
    <property type="protein sequence ID" value="EEH51415.1"/>
    <property type="molecule type" value="Genomic_DNA"/>
</dbReference>
<sequence length="209" mass="22338">MPRAFAAALGVKHSTLLGAFASAGVPVSSLRGDIPLVMLATLGAILAAQIISKLLLRPLRDRREPRDAREPSVVLVTGASSGLGKLVVDAVSEAFPSAVVYGTSRSGWQPPRKLPWSPSRSPRGIEPRDDNGERLTDGLLQLDVTDEASVERCVNAIVDRHGKLDVLINNAGAVIATRGVATKHDDAKSQARSVHWFPYDRVRVVNADP</sequence>